<dbReference type="SUPFAM" id="SSF53067">
    <property type="entry name" value="Actin-like ATPase domain"/>
    <property type="match status" value="1"/>
</dbReference>
<gene>
    <name evidence="1" type="ORF">K9W45_04320</name>
</gene>
<dbReference type="AlphaFoldDB" id="A0A9Y1BME7"/>
<evidence type="ECO:0000313" key="1">
    <source>
        <dbReference type="EMBL" id="UJG41694.1"/>
    </source>
</evidence>
<reference evidence="1" key="1">
    <citation type="journal article" date="2022" name="Nat. Microbiol.">
        <title>Unique mobile elements and scalable gene flow at the prokaryote-eukaryote boundary revealed by circularized Asgard archaea genomes.</title>
        <authorList>
            <person name="Wu F."/>
            <person name="Speth D.R."/>
            <person name="Philosof A."/>
            <person name="Cremiere A."/>
            <person name="Narayanan A."/>
            <person name="Barco R.A."/>
            <person name="Connon S.A."/>
            <person name="Amend J.P."/>
            <person name="Antoshechkin I.A."/>
            <person name="Orphan V.J."/>
        </authorList>
    </citation>
    <scope>NUCLEOTIDE SEQUENCE</scope>
    <source>
        <strain evidence="1">PM71</strain>
    </source>
</reference>
<protein>
    <submittedName>
        <fullName evidence="1">Ethanolamine ammonia-lyase reactivating factor EutA</fullName>
    </submittedName>
</protein>
<dbReference type="InterPro" id="IPR043129">
    <property type="entry name" value="ATPase_NBD"/>
</dbReference>
<dbReference type="InterPro" id="IPR009377">
    <property type="entry name" value="EutA"/>
</dbReference>
<accession>A0A9Y1BME7</accession>
<dbReference type="Proteomes" id="UP001201020">
    <property type="component" value="Chromosome"/>
</dbReference>
<proteinExistence type="predicted"/>
<organism evidence="1">
    <name type="scientific">Candidatus Heimdallarchaeum aukensis</name>
    <dbReference type="NCBI Taxonomy" id="2876573"/>
    <lineage>
        <taxon>Archaea</taxon>
        <taxon>Promethearchaeati</taxon>
        <taxon>Candidatus Heimdallarchaeota</taxon>
        <taxon>Candidatus Heimdallarchaeia (ex Rinke et al. 2021) (nom. nud.)</taxon>
        <taxon>Candidatus Heimdallarchaeales</taxon>
        <taxon>Candidatus Heimdallarchaeaceae</taxon>
        <taxon>Candidatus Heimdallarchaeum</taxon>
    </lineage>
</organism>
<sequence>MENDSDDLTNLCINVENVKWAIIGTTQAILFKLFPQNAEALSKKFVKEYEDLLNSNDNELMTDFEKLKKVRKEYARALEKILNRDEVFNVFIDSIDRIYNMTLLGARRKARGEIRHVIDKGPILPRTDKSTDIVYFCSVCKQEFEIEPEEKKRILNSDEKLELKTHCGSPVKIKIIRKAPEKIKLLEKTFSEERKEEQSETKHSTEIDSKEYMTLLSVGIDVGSSTSHLFFSRLSYQRERNFLNMTNRFHLTNREIIYEGKIIDTPLLDRFTIDIEKLISFFQSEYKRAGIKKEMVNSGAVIITGETAKKKNAEEIVQRLSSESGKFVSATAGPNFESYLAAMGSGIVSRSEIDQKTYMNVDVGGGTSNLAIASCGDVLSTACINIGGRLLGVDKNYKITRIDEPTEFIMQQLGLSYQVGDTISEGDIQKIVKTYAEVLIEVLLGPAKSTIAKKLMMTEDLDYSVKIDGFSFSGGVAEYIYGKETIEYDDIGKRLAKEIKKLIKEKDIPLIEPENTIRATVIGAGSFSLTVSGSTCYVDRNLNLPIKNIPVIKVNLNKKEFSIEKTKKAIHQAYLKFDMKEGEDIVALFFDEPIYRSEYYIKSFAKALETSFANSISNNKLIILIFKEDIGGTVGLTLKRETSLQNNFMCLDEIELEEGDWIDIGEPLYSGQVYPMTVKSLVFNLKK</sequence>
<dbReference type="EMBL" id="CP084166">
    <property type="protein sequence ID" value="UJG41694.1"/>
    <property type="molecule type" value="Genomic_DNA"/>
</dbReference>
<name>A0A9Y1BME7_9ARCH</name>
<dbReference type="Pfam" id="PF06277">
    <property type="entry name" value="EutA"/>
    <property type="match status" value="1"/>
</dbReference>